<reference evidence="6" key="1">
    <citation type="journal article" date="2014" name="Int. J. Syst. Evol. Microbiol.">
        <title>Complete genome sequence of Corynebacterium casei LMG S-19264T (=DSM 44701T), isolated from a smear-ripened cheese.</title>
        <authorList>
            <consortium name="US DOE Joint Genome Institute (JGI-PGF)"/>
            <person name="Walter F."/>
            <person name="Albersmeier A."/>
            <person name="Kalinowski J."/>
            <person name="Ruckert C."/>
        </authorList>
    </citation>
    <scope>NUCLEOTIDE SEQUENCE</scope>
    <source>
        <strain evidence="6">KCTC 12368</strain>
    </source>
</reference>
<comment type="caution">
    <text evidence="6">The sequence shown here is derived from an EMBL/GenBank/DDBJ whole genome shotgun (WGS) entry which is preliminary data.</text>
</comment>
<feature type="domain" description="Sulfatase N-terminal" evidence="5">
    <location>
        <begin position="36"/>
        <end position="337"/>
    </location>
</feature>
<dbReference type="Gene3D" id="3.30.1120.10">
    <property type="match status" value="1"/>
</dbReference>
<dbReference type="GO" id="GO:0004065">
    <property type="term" value="F:arylsulfatase activity"/>
    <property type="evidence" value="ECO:0007669"/>
    <property type="project" value="TreeGrafter"/>
</dbReference>
<reference evidence="6" key="2">
    <citation type="submission" date="2020-09" db="EMBL/GenBank/DDBJ databases">
        <authorList>
            <person name="Sun Q."/>
            <person name="Kim S."/>
        </authorList>
    </citation>
    <scope>NUCLEOTIDE SEQUENCE</scope>
    <source>
        <strain evidence="6">KCTC 12368</strain>
    </source>
</reference>
<evidence type="ECO:0000256" key="3">
    <source>
        <dbReference type="ARBA" id="ARBA00022801"/>
    </source>
</evidence>
<dbReference type="PROSITE" id="PS00149">
    <property type="entry name" value="SULFATASE_2"/>
    <property type="match status" value="1"/>
</dbReference>
<dbReference type="PROSITE" id="PS00523">
    <property type="entry name" value="SULFATASE_1"/>
    <property type="match status" value="1"/>
</dbReference>
<evidence type="ECO:0000256" key="1">
    <source>
        <dbReference type="ARBA" id="ARBA00008779"/>
    </source>
</evidence>
<evidence type="ECO:0000259" key="5">
    <source>
        <dbReference type="Pfam" id="PF00884"/>
    </source>
</evidence>
<dbReference type="PANTHER" id="PTHR42693:SF53">
    <property type="entry name" value="ENDO-4-O-SULFATASE"/>
    <property type="match status" value="1"/>
</dbReference>
<dbReference type="InterPro" id="IPR050738">
    <property type="entry name" value="Sulfatase"/>
</dbReference>
<dbReference type="AlphaFoldDB" id="A0A918PL30"/>
<dbReference type="CDD" id="cd16026">
    <property type="entry name" value="GALNS_like"/>
    <property type="match status" value="1"/>
</dbReference>
<dbReference type="Pfam" id="PF14707">
    <property type="entry name" value="Sulfatase_C"/>
    <property type="match status" value="1"/>
</dbReference>
<sequence length="483" mass="54046">MDFELRINRTMFAKIYFACLFLLCFSSLRLIAQDRPNVIILFADDLGYGDLSCYGAQDVNTPHIDRLAQEGIRFTDFQVASSVCSPSRAALLTGRYPMRNGYPVAQAEIEKHKDYGLHPDEITIADILLKEGYATMAIGKWHLGFNPGGQPIDHGFQNFYGLQSNWLSSHPALDDVYENRTIVKENVAFESLIGDYTEKAIEYIEENKENPFFLYLAYHSVHSPILPNDAFIGTSKGSLYGDFVQELDYYIGQLMESISENGLDEETLVIFLSDNGPAICHFGGSAGPLNGGKYTTMEGGFRIPAIMRWKGQIPSGINNTLLSSMNLLPTIATLAGAEIPEDRIIDGKDIMPLLKTGQGDSPHEYLYYYNGTNLQAIRKGKWKIHLPRTSEDQPFWSKNAKVKPFGGANLKNISCKGLEVLDRPILFNLDNDMGELTDISAAHPEVMEELLREAERVRAELGDVHLIGSDQRVPPFENIQEKN</sequence>
<organism evidence="6 7">
    <name type="scientific">Echinicola pacifica</name>
    <dbReference type="NCBI Taxonomy" id="346377"/>
    <lineage>
        <taxon>Bacteria</taxon>
        <taxon>Pseudomonadati</taxon>
        <taxon>Bacteroidota</taxon>
        <taxon>Cytophagia</taxon>
        <taxon>Cytophagales</taxon>
        <taxon>Cyclobacteriaceae</taxon>
        <taxon>Echinicola</taxon>
    </lineage>
</organism>
<dbReference type="Gene3D" id="3.40.720.10">
    <property type="entry name" value="Alkaline Phosphatase, subunit A"/>
    <property type="match status" value="1"/>
</dbReference>
<dbReference type="Proteomes" id="UP000619457">
    <property type="component" value="Unassembled WGS sequence"/>
</dbReference>
<dbReference type="GO" id="GO:0046872">
    <property type="term" value="F:metal ion binding"/>
    <property type="evidence" value="ECO:0007669"/>
    <property type="project" value="UniProtKB-KW"/>
</dbReference>
<comment type="similarity">
    <text evidence="1">Belongs to the sulfatase family.</text>
</comment>
<gene>
    <name evidence="6" type="ORF">GCM10007049_01330</name>
</gene>
<proteinExistence type="inferred from homology"/>
<evidence type="ECO:0000313" key="6">
    <source>
        <dbReference type="EMBL" id="GGZ13285.1"/>
    </source>
</evidence>
<evidence type="ECO:0000256" key="2">
    <source>
        <dbReference type="ARBA" id="ARBA00022723"/>
    </source>
</evidence>
<keyword evidence="7" id="KW-1185">Reference proteome</keyword>
<dbReference type="InterPro" id="IPR017850">
    <property type="entry name" value="Alkaline_phosphatase_core_sf"/>
</dbReference>
<evidence type="ECO:0000313" key="7">
    <source>
        <dbReference type="Proteomes" id="UP000619457"/>
    </source>
</evidence>
<keyword evidence="2" id="KW-0479">Metal-binding</keyword>
<name>A0A918PL30_9BACT</name>
<dbReference type="Pfam" id="PF00884">
    <property type="entry name" value="Sulfatase"/>
    <property type="match status" value="1"/>
</dbReference>
<dbReference type="EMBL" id="BMWX01000001">
    <property type="protein sequence ID" value="GGZ13285.1"/>
    <property type="molecule type" value="Genomic_DNA"/>
</dbReference>
<keyword evidence="4" id="KW-0106">Calcium</keyword>
<accession>A0A918PL30</accession>
<dbReference type="InterPro" id="IPR024607">
    <property type="entry name" value="Sulfatase_CS"/>
</dbReference>
<keyword evidence="3" id="KW-0378">Hydrolase</keyword>
<evidence type="ECO:0000256" key="4">
    <source>
        <dbReference type="ARBA" id="ARBA00022837"/>
    </source>
</evidence>
<dbReference type="SUPFAM" id="SSF53649">
    <property type="entry name" value="Alkaline phosphatase-like"/>
    <property type="match status" value="1"/>
</dbReference>
<dbReference type="InterPro" id="IPR000917">
    <property type="entry name" value="Sulfatase_N"/>
</dbReference>
<dbReference type="PANTHER" id="PTHR42693">
    <property type="entry name" value="ARYLSULFATASE FAMILY MEMBER"/>
    <property type="match status" value="1"/>
</dbReference>
<protein>
    <submittedName>
        <fullName evidence="6">Arylsulfatase</fullName>
    </submittedName>
</protein>